<evidence type="ECO:0000256" key="1">
    <source>
        <dbReference type="ARBA" id="ARBA00004370"/>
    </source>
</evidence>
<keyword evidence="3" id="KW-0472">Membrane</keyword>
<dbReference type="PANTHER" id="PTHR24100">
    <property type="entry name" value="BUTYROPHILIN"/>
    <property type="match status" value="1"/>
</dbReference>
<evidence type="ECO:0000256" key="2">
    <source>
        <dbReference type="ARBA" id="ARBA00022729"/>
    </source>
</evidence>
<dbReference type="SMART" id="SM00409">
    <property type="entry name" value="IG"/>
    <property type="match status" value="1"/>
</dbReference>
<sequence length="680" mass="78998">MCVEFACSPRASGVSSGYSGFLPWSKDMHSMFILICRYNRVFAYPGDDVTLSSHLSPETSALSMEVRWFRGTECIYMYKNGQVSVGKGYEGRTSLLTRELSRGNVSLTVKSISPMDTGIYSCQVLTGFNKVEKSIHLYMSGMEPLSPDLSPTLTEKDSVNMEESVLILELKKLLQQKEKELQDKTRDLQATTEMLKTKSSLLLYKDIDLENMSKLISQKEEHVKNVLSELEAWKRQLGQKLQEKDALVEELRVVLQDKEQKLEEEEEKKHLRERIEQQIAERLENTAPDAADTQESIHVLELKNLLQNKEKELEDKTKQVESMSGELTRMMKLLQDRDTDVQNLAKERDECLESMTREMEMCFRELETLGQKLQEKNTQVQELRVILQDKERELVEEKEHVITENQTADVSHIVLSRTYQTPKEQLEEIERWIAKKREERRLKEEEERAEVLEKEFLDYVSAVKELIGKKHEKIVAWAKMMAVLKKKLEVVETDEERRALEVQLKEASEMQRQGQEQIEQLTEGIEEKRNLVEEKHKNEIEEIREKYSTVSKIEAETNILKIILPDIQAYFQTRNPDGREERRTPEYTHVDGVNIRAEEEILETGTIPVEEEVTVETEVEAVRSVKSGPEINNNIRVETFVHKKVTWQTNDLKSEGGDTEDVSNKIVNGVIIRQREIKEE</sequence>
<dbReference type="Proteomes" id="UP001274896">
    <property type="component" value="Unassembled WGS sequence"/>
</dbReference>
<dbReference type="InterPro" id="IPR013106">
    <property type="entry name" value="Ig_V-set"/>
</dbReference>
<proteinExistence type="predicted"/>
<comment type="caution">
    <text evidence="9">The sequence shown here is derived from an EMBL/GenBank/DDBJ whole genome shotgun (WGS) entry which is preliminary data.</text>
</comment>
<dbReference type="PROSITE" id="PS50835">
    <property type="entry name" value="IG_LIKE"/>
    <property type="match status" value="1"/>
</dbReference>
<protein>
    <recommendedName>
        <fullName evidence="8">Ig-like domain-containing protein</fullName>
    </recommendedName>
</protein>
<organism evidence="9 10">
    <name type="scientific">Hemibagrus guttatus</name>
    <dbReference type="NCBI Taxonomy" id="175788"/>
    <lineage>
        <taxon>Eukaryota</taxon>
        <taxon>Metazoa</taxon>
        <taxon>Chordata</taxon>
        <taxon>Craniata</taxon>
        <taxon>Vertebrata</taxon>
        <taxon>Euteleostomi</taxon>
        <taxon>Actinopterygii</taxon>
        <taxon>Neopterygii</taxon>
        <taxon>Teleostei</taxon>
        <taxon>Ostariophysi</taxon>
        <taxon>Siluriformes</taxon>
        <taxon>Bagridae</taxon>
        <taxon>Hemibagrus</taxon>
    </lineage>
</organism>
<keyword evidence="10" id="KW-1185">Reference proteome</keyword>
<keyword evidence="5" id="KW-0325">Glycoprotein</keyword>
<dbReference type="InterPro" id="IPR013783">
    <property type="entry name" value="Ig-like_fold"/>
</dbReference>
<dbReference type="InterPro" id="IPR050504">
    <property type="entry name" value="IgSF_BTN/MOG"/>
</dbReference>
<evidence type="ECO:0000256" key="6">
    <source>
        <dbReference type="ARBA" id="ARBA00023319"/>
    </source>
</evidence>
<feature type="coiled-coil region" evidence="7">
    <location>
        <begin position="426"/>
        <end position="462"/>
    </location>
</feature>
<feature type="non-terminal residue" evidence="9">
    <location>
        <position position="1"/>
    </location>
</feature>
<dbReference type="GO" id="GO:0005102">
    <property type="term" value="F:signaling receptor binding"/>
    <property type="evidence" value="ECO:0007669"/>
    <property type="project" value="TreeGrafter"/>
</dbReference>
<name>A0AAE0VA76_9TELE</name>
<feature type="domain" description="Ig-like" evidence="8">
    <location>
        <begin position="23"/>
        <end position="136"/>
    </location>
</feature>
<dbReference type="EMBL" id="JAUCMX010000003">
    <property type="protein sequence ID" value="KAK3551506.1"/>
    <property type="molecule type" value="Genomic_DNA"/>
</dbReference>
<feature type="coiled-coil region" evidence="7">
    <location>
        <begin position="490"/>
        <end position="538"/>
    </location>
</feature>
<dbReference type="GO" id="GO:0001817">
    <property type="term" value="P:regulation of cytokine production"/>
    <property type="evidence" value="ECO:0007669"/>
    <property type="project" value="TreeGrafter"/>
</dbReference>
<reference evidence="9" key="1">
    <citation type="submission" date="2023-06" db="EMBL/GenBank/DDBJ databases">
        <title>Male Hemibagrus guttatus genome.</title>
        <authorList>
            <person name="Bian C."/>
        </authorList>
    </citation>
    <scope>NUCLEOTIDE SEQUENCE</scope>
    <source>
        <strain evidence="9">Male_cb2023</strain>
        <tissue evidence="9">Muscle</tissue>
    </source>
</reference>
<comment type="subcellular location">
    <subcellularLocation>
        <location evidence="1">Membrane</location>
    </subcellularLocation>
</comment>
<feature type="coiled-coil region" evidence="7">
    <location>
        <begin position="366"/>
        <end position="400"/>
    </location>
</feature>
<dbReference type="InterPro" id="IPR036179">
    <property type="entry name" value="Ig-like_dom_sf"/>
</dbReference>
<dbReference type="GO" id="GO:1903037">
    <property type="term" value="P:regulation of leukocyte cell-cell adhesion"/>
    <property type="evidence" value="ECO:0007669"/>
    <property type="project" value="UniProtKB-ARBA"/>
</dbReference>
<gene>
    <name evidence="9" type="ORF">QTP70_017360</name>
</gene>
<evidence type="ECO:0000256" key="3">
    <source>
        <dbReference type="ARBA" id="ARBA00023136"/>
    </source>
</evidence>
<keyword evidence="7" id="KW-0175">Coiled coil</keyword>
<dbReference type="Pfam" id="PF07686">
    <property type="entry name" value="V-set"/>
    <property type="match status" value="1"/>
</dbReference>
<evidence type="ECO:0000256" key="4">
    <source>
        <dbReference type="ARBA" id="ARBA00023157"/>
    </source>
</evidence>
<keyword evidence="2" id="KW-0732">Signal</keyword>
<dbReference type="GO" id="GO:0050852">
    <property type="term" value="P:T cell receptor signaling pathway"/>
    <property type="evidence" value="ECO:0007669"/>
    <property type="project" value="TreeGrafter"/>
</dbReference>
<dbReference type="InterPro" id="IPR007110">
    <property type="entry name" value="Ig-like_dom"/>
</dbReference>
<feature type="coiled-coil region" evidence="7">
    <location>
        <begin position="167"/>
        <end position="326"/>
    </location>
</feature>
<dbReference type="InterPro" id="IPR003599">
    <property type="entry name" value="Ig_sub"/>
</dbReference>
<dbReference type="GO" id="GO:0009897">
    <property type="term" value="C:external side of plasma membrane"/>
    <property type="evidence" value="ECO:0007669"/>
    <property type="project" value="TreeGrafter"/>
</dbReference>
<dbReference type="GO" id="GO:0050863">
    <property type="term" value="P:regulation of T cell activation"/>
    <property type="evidence" value="ECO:0007669"/>
    <property type="project" value="UniProtKB-ARBA"/>
</dbReference>
<evidence type="ECO:0000256" key="5">
    <source>
        <dbReference type="ARBA" id="ARBA00023180"/>
    </source>
</evidence>
<evidence type="ECO:0000259" key="8">
    <source>
        <dbReference type="PROSITE" id="PS50835"/>
    </source>
</evidence>
<keyword evidence="4" id="KW-1015">Disulfide bond</keyword>
<dbReference type="Gene3D" id="2.60.40.10">
    <property type="entry name" value="Immunoglobulins"/>
    <property type="match status" value="1"/>
</dbReference>
<dbReference type="PANTHER" id="PTHR24100:SF130">
    <property type="entry name" value="BUTYROPHILIN-LIKE PROTEIN 9"/>
    <property type="match status" value="1"/>
</dbReference>
<dbReference type="FunFam" id="2.60.40.10:FF:000142">
    <property type="entry name" value="V-set domain-containing T-cell activation inhibitor 1"/>
    <property type="match status" value="1"/>
</dbReference>
<dbReference type="SUPFAM" id="SSF48726">
    <property type="entry name" value="Immunoglobulin"/>
    <property type="match status" value="1"/>
</dbReference>
<keyword evidence="6" id="KW-0393">Immunoglobulin domain</keyword>
<dbReference type="AlphaFoldDB" id="A0AAE0VA76"/>
<evidence type="ECO:0000256" key="7">
    <source>
        <dbReference type="SAM" id="Coils"/>
    </source>
</evidence>
<accession>A0AAE0VA76</accession>
<evidence type="ECO:0000313" key="9">
    <source>
        <dbReference type="EMBL" id="KAK3551506.1"/>
    </source>
</evidence>
<evidence type="ECO:0000313" key="10">
    <source>
        <dbReference type="Proteomes" id="UP001274896"/>
    </source>
</evidence>